<dbReference type="InterPro" id="IPR035983">
    <property type="entry name" value="Hect_E3_ubiquitin_ligase"/>
</dbReference>
<gene>
    <name evidence="8" type="primary">106073198</name>
</gene>
<evidence type="ECO:0000256" key="2">
    <source>
        <dbReference type="ARBA" id="ARBA00004906"/>
    </source>
</evidence>
<dbReference type="VEuPathDB" id="VectorBase:BGLAX_030056"/>
<feature type="active site" description="Glycyl thioester intermediate" evidence="6">
    <location>
        <position position="86"/>
    </location>
</feature>
<comment type="pathway">
    <text evidence="2">Protein modification; protein ubiquitination.</text>
</comment>
<dbReference type="KEGG" id="bgt:106073198"/>
<dbReference type="Gene3D" id="3.30.2410.10">
    <property type="entry name" value="Hect, E3 ligase catalytic domain"/>
    <property type="match status" value="1"/>
</dbReference>
<dbReference type="GO" id="GO:0043066">
    <property type="term" value="P:negative regulation of apoptotic process"/>
    <property type="evidence" value="ECO:0007669"/>
    <property type="project" value="TreeGrafter"/>
</dbReference>
<reference evidence="8" key="1">
    <citation type="submission" date="2020-05" db="UniProtKB">
        <authorList>
            <consortium name="EnsemblMetazoa"/>
        </authorList>
    </citation>
    <scope>IDENTIFICATION</scope>
    <source>
        <strain evidence="8">BB02</strain>
    </source>
</reference>
<evidence type="ECO:0000256" key="1">
    <source>
        <dbReference type="ARBA" id="ARBA00000885"/>
    </source>
</evidence>
<dbReference type="GO" id="GO:0006511">
    <property type="term" value="P:ubiquitin-dependent protein catabolic process"/>
    <property type="evidence" value="ECO:0007669"/>
    <property type="project" value="TreeGrafter"/>
</dbReference>
<dbReference type="GO" id="GO:0005829">
    <property type="term" value="C:cytosol"/>
    <property type="evidence" value="ECO:0007669"/>
    <property type="project" value="TreeGrafter"/>
</dbReference>
<dbReference type="InterPro" id="IPR000569">
    <property type="entry name" value="HECT_dom"/>
</dbReference>
<dbReference type="GO" id="GO:0061630">
    <property type="term" value="F:ubiquitin protein ligase activity"/>
    <property type="evidence" value="ECO:0007669"/>
    <property type="project" value="UniProtKB-EC"/>
</dbReference>
<dbReference type="FunFam" id="3.30.2410.10:FF:000013">
    <property type="entry name" value="Apoptosis-resistant E3 ubiquitin protein ligase 1"/>
    <property type="match status" value="1"/>
</dbReference>
<sequence length="119" mass="13225">MCGTGTYSIADFKLHHNVVGATSSFNRVLDWFWTIIASFTEEQMARLLQFITGSSQLPPGGFSELVPKIQLSSAPTYNCLPSSHTCFNQLCLPDYDTMETFHRMLLIAINEGNQGFGLV</sequence>
<dbReference type="Proteomes" id="UP000076420">
    <property type="component" value="Unassembled WGS sequence"/>
</dbReference>
<dbReference type="EnsemblMetazoa" id="BGLB039330-RA">
    <property type="protein sequence ID" value="BGLB039330-PA"/>
    <property type="gene ID" value="BGLB039330"/>
</dbReference>
<evidence type="ECO:0000256" key="5">
    <source>
        <dbReference type="ARBA" id="ARBA00022786"/>
    </source>
</evidence>
<dbReference type="PANTHER" id="PTHR11254">
    <property type="entry name" value="HECT DOMAIN UBIQUITIN-PROTEIN LIGASE"/>
    <property type="match status" value="1"/>
</dbReference>
<dbReference type="VEuPathDB" id="VectorBase:BGLB039330"/>
<dbReference type="Pfam" id="PF00632">
    <property type="entry name" value="HECT"/>
    <property type="match status" value="1"/>
</dbReference>
<proteinExistence type="predicted"/>
<evidence type="ECO:0000256" key="6">
    <source>
        <dbReference type="PROSITE-ProRule" id="PRU00104"/>
    </source>
</evidence>
<comment type="catalytic activity">
    <reaction evidence="1">
        <text>S-ubiquitinyl-[E2 ubiquitin-conjugating enzyme]-L-cysteine + [acceptor protein]-L-lysine = [E2 ubiquitin-conjugating enzyme]-L-cysteine + N(6)-ubiquitinyl-[acceptor protein]-L-lysine.</text>
        <dbReference type="EC" id="2.3.2.26"/>
    </reaction>
</comment>
<evidence type="ECO:0000256" key="4">
    <source>
        <dbReference type="ARBA" id="ARBA00022679"/>
    </source>
</evidence>
<keyword evidence="5 6" id="KW-0833">Ubl conjugation pathway</keyword>
<dbReference type="STRING" id="6526.A0A2C9M731"/>
<dbReference type="EC" id="2.3.2.26" evidence="3"/>
<accession>A0A2C9M731</accession>
<dbReference type="GO" id="GO:0000209">
    <property type="term" value="P:protein polyubiquitination"/>
    <property type="evidence" value="ECO:0007669"/>
    <property type="project" value="TreeGrafter"/>
</dbReference>
<dbReference type="PROSITE" id="PS50237">
    <property type="entry name" value="HECT"/>
    <property type="match status" value="1"/>
</dbReference>
<dbReference type="AlphaFoldDB" id="A0A2C9M731"/>
<evidence type="ECO:0000313" key="9">
    <source>
        <dbReference type="Proteomes" id="UP000076420"/>
    </source>
</evidence>
<organism evidence="8 9">
    <name type="scientific">Biomphalaria glabrata</name>
    <name type="common">Bloodfluke planorb</name>
    <name type="synonym">Freshwater snail</name>
    <dbReference type="NCBI Taxonomy" id="6526"/>
    <lineage>
        <taxon>Eukaryota</taxon>
        <taxon>Metazoa</taxon>
        <taxon>Spiralia</taxon>
        <taxon>Lophotrochozoa</taxon>
        <taxon>Mollusca</taxon>
        <taxon>Gastropoda</taxon>
        <taxon>Heterobranchia</taxon>
        <taxon>Euthyneura</taxon>
        <taxon>Panpulmonata</taxon>
        <taxon>Hygrophila</taxon>
        <taxon>Lymnaeoidea</taxon>
        <taxon>Planorbidae</taxon>
        <taxon>Biomphalaria</taxon>
    </lineage>
</organism>
<dbReference type="SUPFAM" id="SSF56204">
    <property type="entry name" value="Hect, E3 ligase catalytic domain"/>
    <property type="match status" value="1"/>
</dbReference>
<evidence type="ECO:0000256" key="3">
    <source>
        <dbReference type="ARBA" id="ARBA00012485"/>
    </source>
</evidence>
<evidence type="ECO:0000313" key="8">
    <source>
        <dbReference type="EnsemblMetazoa" id="BGLB039330-PA"/>
    </source>
</evidence>
<dbReference type="PANTHER" id="PTHR11254:SF340">
    <property type="entry name" value="APOPTOSIS-RESISTANT E3 UBIQUITIN PROTEIN LIGASE 1"/>
    <property type="match status" value="1"/>
</dbReference>
<keyword evidence="4" id="KW-0808">Transferase</keyword>
<name>A0A2C9M731_BIOGL</name>
<feature type="domain" description="HECT" evidence="7">
    <location>
        <begin position="1"/>
        <end position="119"/>
    </location>
</feature>
<dbReference type="InterPro" id="IPR050409">
    <property type="entry name" value="E3_ubiq-protein_ligase"/>
</dbReference>
<protein>
    <recommendedName>
        <fullName evidence="3">HECT-type E3 ubiquitin transferase</fullName>
        <ecNumber evidence="3">2.3.2.26</ecNumber>
    </recommendedName>
</protein>
<evidence type="ECO:0000259" key="7">
    <source>
        <dbReference type="PROSITE" id="PS50237"/>
    </source>
</evidence>